<keyword evidence="1 3" id="KW-0597">Phosphoprotein</keyword>
<dbReference type="PROSITE" id="PS50110">
    <property type="entry name" value="RESPONSE_REGULATORY"/>
    <property type="match status" value="1"/>
</dbReference>
<evidence type="ECO:0000259" key="5">
    <source>
        <dbReference type="PROSITE" id="PS50110"/>
    </source>
</evidence>
<evidence type="ECO:0000256" key="2">
    <source>
        <dbReference type="ARBA" id="ARBA00023125"/>
    </source>
</evidence>
<dbReference type="InterPro" id="IPR039420">
    <property type="entry name" value="WalR-like"/>
</dbReference>
<dbReference type="Gene3D" id="3.40.50.2300">
    <property type="match status" value="1"/>
</dbReference>
<dbReference type="InterPro" id="IPR058245">
    <property type="entry name" value="NreC/VraR/RcsB-like_REC"/>
</dbReference>
<dbReference type="SMART" id="SM00421">
    <property type="entry name" value="HTH_LUXR"/>
    <property type="match status" value="1"/>
</dbReference>
<evidence type="ECO:0000313" key="7">
    <source>
        <dbReference type="Proteomes" id="UP000092612"/>
    </source>
</evidence>
<dbReference type="InterPro" id="IPR000792">
    <property type="entry name" value="Tscrpt_reg_LuxR_C"/>
</dbReference>
<feature type="domain" description="Response regulatory" evidence="5">
    <location>
        <begin position="5"/>
        <end position="124"/>
    </location>
</feature>
<feature type="modified residue" description="4-aspartylphosphate" evidence="3">
    <location>
        <position position="59"/>
    </location>
</feature>
<dbReference type="SMART" id="SM00448">
    <property type="entry name" value="REC"/>
    <property type="match status" value="1"/>
</dbReference>
<dbReference type="RefSeq" id="WP_068362688.1">
    <property type="nucleotide sequence ID" value="NZ_CP019337.1"/>
</dbReference>
<dbReference type="CDD" id="cd17535">
    <property type="entry name" value="REC_NarL-like"/>
    <property type="match status" value="1"/>
</dbReference>
<dbReference type="KEGG" id="prn:BW723_02655"/>
<dbReference type="InterPro" id="IPR011006">
    <property type="entry name" value="CheY-like_superfamily"/>
</dbReference>
<evidence type="ECO:0000256" key="1">
    <source>
        <dbReference type="ARBA" id="ARBA00022553"/>
    </source>
</evidence>
<dbReference type="SUPFAM" id="SSF52172">
    <property type="entry name" value="CheY-like"/>
    <property type="match status" value="1"/>
</dbReference>
<accession>A0A1B8TVT9</accession>
<dbReference type="AlphaFoldDB" id="A0A1B8TVT9"/>
<dbReference type="SUPFAM" id="SSF46894">
    <property type="entry name" value="C-terminal effector domain of the bipartite response regulators"/>
    <property type="match status" value="1"/>
</dbReference>
<dbReference type="PANTHER" id="PTHR43214">
    <property type="entry name" value="TWO-COMPONENT RESPONSE REGULATOR"/>
    <property type="match status" value="1"/>
</dbReference>
<dbReference type="InterPro" id="IPR016032">
    <property type="entry name" value="Sig_transdc_resp-reg_C-effctor"/>
</dbReference>
<organism evidence="6 7">
    <name type="scientific">Polaribacter reichenbachii</name>
    <dbReference type="NCBI Taxonomy" id="996801"/>
    <lineage>
        <taxon>Bacteria</taxon>
        <taxon>Pseudomonadati</taxon>
        <taxon>Bacteroidota</taxon>
        <taxon>Flavobacteriia</taxon>
        <taxon>Flavobacteriales</taxon>
        <taxon>Flavobacteriaceae</taxon>
    </lineage>
</organism>
<evidence type="ECO:0000259" key="4">
    <source>
        <dbReference type="PROSITE" id="PS50043"/>
    </source>
</evidence>
<evidence type="ECO:0000256" key="3">
    <source>
        <dbReference type="PROSITE-ProRule" id="PRU00169"/>
    </source>
</evidence>
<sequence>MTKYSVVVVDDHTLLSQAIQTMVNTFEKFEVLYTCKNGQELVEQFTSSSENIPDIVLMDINMPILNGIETTEWIHKNHSEVNVMALSVEDDDKTVLKMLKAGAIGYLLKDTEKAVLEKALIEIAENGFYHSKNVTNLLMKSISGNAEEEIVLKEKEVIFLKLACTELTYKEIADRMCLSPKTIDGYRNCLFIKLNVKNRVGLVMYAIKNKIYTP</sequence>
<dbReference type="GO" id="GO:0003677">
    <property type="term" value="F:DNA binding"/>
    <property type="evidence" value="ECO:0007669"/>
    <property type="project" value="UniProtKB-KW"/>
</dbReference>
<reference evidence="7" key="1">
    <citation type="submission" date="2016-02" db="EMBL/GenBank/DDBJ databases">
        <title>Paenibacillus sp. LPB0068, isolated from Crassostrea gigas.</title>
        <authorList>
            <person name="Shin S.-K."/>
            <person name="Yi H."/>
        </authorList>
    </citation>
    <scope>NUCLEOTIDE SEQUENCE [LARGE SCALE GENOMIC DNA]</scope>
    <source>
        <strain evidence="7">KCTC 23969</strain>
    </source>
</reference>
<dbReference type="Pfam" id="PF00072">
    <property type="entry name" value="Response_reg"/>
    <property type="match status" value="1"/>
</dbReference>
<protein>
    <submittedName>
        <fullName evidence="6">Two-component system response regulator</fullName>
    </submittedName>
</protein>
<keyword evidence="7" id="KW-1185">Reference proteome</keyword>
<gene>
    <name evidence="6" type="ORF">LPB301_13045</name>
</gene>
<dbReference type="PANTHER" id="PTHR43214:SF43">
    <property type="entry name" value="TWO-COMPONENT RESPONSE REGULATOR"/>
    <property type="match status" value="1"/>
</dbReference>
<dbReference type="OrthoDB" id="9797341at2"/>
<feature type="domain" description="HTH luxR-type" evidence="4">
    <location>
        <begin position="145"/>
        <end position="210"/>
    </location>
</feature>
<dbReference type="Proteomes" id="UP000092612">
    <property type="component" value="Unassembled WGS sequence"/>
</dbReference>
<dbReference type="CDD" id="cd06170">
    <property type="entry name" value="LuxR_C_like"/>
    <property type="match status" value="1"/>
</dbReference>
<dbReference type="EMBL" id="LSFL01000035">
    <property type="protein sequence ID" value="OBY63718.1"/>
    <property type="molecule type" value="Genomic_DNA"/>
</dbReference>
<dbReference type="InterPro" id="IPR001789">
    <property type="entry name" value="Sig_transdc_resp-reg_receiver"/>
</dbReference>
<dbReference type="Pfam" id="PF00196">
    <property type="entry name" value="GerE"/>
    <property type="match status" value="1"/>
</dbReference>
<name>A0A1B8TVT9_9FLAO</name>
<dbReference type="STRING" id="996801.BW723_02655"/>
<evidence type="ECO:0000313" key="6">
    <source>
        <dbReference type="EMBL" id="OBY63718.1"/>
    </source>
</evidence>
<keyword evidence="2" id="KW-0238">DNA-binding</keyword>
<dbReference type="GO" id="GO:0000160">
    <property type="term" value="P:phosphorelay signal transduction system"/>
    <property type="evidence" value="ECO:0007669"/>
    <property type="project" value="InterPro"/>
</dbReference>
<dbReference type="PROSITE" id="PS50043">
    <property type="entry name" value="HTH_LUXR_2"/>
    <property type="match status" value="1"/>
</dbReference>
<proteinExistence type="predicted"/>
<dbReference type="GO" id="GO:0006355">
    <property type="term" value="P:regulation of DNA-templated transcription"/>
    <property type="evidence" value="ECO:0007669"/>
    <property type="project" value="InterPro"/>
</dbReference>
<comment type="caution">
    <text evidence="6">The sequence shown here is derived from an EMBL/GenBank/DDBJ whole genome shotgun (WGS) entry which is preliminary data.</text>
</comment>